<reference evidence="1 2" key="1">
    <citation type="journal article" date="2015" name="Genome Announc.">
        <title>Expanding the biotechnology potential of lactobacilli through comparative genomics of 213 strains and associated genera.</title>
        <authorList>
            <person name="Sun Z."/>
            <person name="Harris H.M."/>
            <person name="McCann A."/>
            <person name="Guo C."/>
            <person name="Argimon S."/>
            <person name="Zhang W."/>
            <person name="Yang X."/>
            <person name="Jeffery I.B."/>
            <person name="Cooney J.C."/>
            <person name="Kagawa T.F."/>
            <person name="Liu W."/>
            <person name="Song Y."/>
            <person name="Salvetti E."/>
            <person name="Wrobel A."/>
            <person name="Rasinkangas P."/>
            <person name="Parkhill J."/>
            <person name="Rea M.C."/>
            <person name="O'Sullivan O."/>
            <person name="Ritari J."/>
            <person name="Douillard F.P."/>
            <person name="Paul Ross R."/>
            <person name="Yang R."/>
            <person name="Briner A.E."/>
            <person name="Felis G.E."/>
            <person name="de Vos W.M."/>
            <person name="Barrangou R."/>
            <person name="Klaenhammer T.R."/>
            <person name="Caufield P.W."/>
            <person name="Cui Y."/>
            <person name="Zhang H."/>
            <person name="O'Toole P.W."/>
        </authorList>
    </citation>
    <scope>NUCLEOTIDE SEQUENCE [LARGE SCALE GENOMIC DNA]</scope>
    <source>
        <strain evidence="1 2">DSM 19909</strain>
    </source>
</reference>
<dbReference type="AlphaFoldDB" id="A0A0R1LWB2"/>
<organism evidence="1 2">
    <name type="scientific">Secundilactobacillus odoratitofui DSM 19909 = JCM 15043</name>
    <dbReference type="NCBI Taxonomy" id="1423776"/>
    <lineage>
        <taxon>Bacteria</taxon>
        <taxon>Bacillati</taxon>
        <taxon>Bacillota</taxon>
        <taxon>Bacilli</taxon>
        <taxon>Lactobacillales</taxon>
        <taxon>Lactobacillaceae</taxon>
        <taxon>Secundilactobacillus</taxon>
    </lineage>
</organism>
<keyword evidence="2" id="KW-1185">Reference proteome</keyword>
<proteinExistence type="predicted"/>
<dbReference type="OrthoDB" id="2989832at2"/>
<dbReference type="PATRIC" id="fig|1423776.4.peg.887"/>
<sequence>MELNFKNYQQLSLLSSLSLLFGFLMGKSVQHREYLTADAILASVKQAFRREATIEGAWINQRPKRHAQFAIHTMVYTGGLSRYEDGQLVQYEFMADAKTGSILKINRL</sequence>
<accession>A0A0R1LWB2</accession>
<evidence type="ECO:0008006" key="3">
    <source>
        <dbReference type="Google" id="ProtNLM"/>
    </source>
</evidence>
<evidence type="ECO:0000313" key="2">
    <source>
        <dbReference type="Proteomes" id="UP000051160"/>
    </source>
</evidence>
<dbReference type="EMBL" id="AZEE01000028">
    <property type="protein sequence ID" value="KRK97907.1"/>
    <property type="molecule type" value="Genomic_DNA"/>
</dbReference>
<dbReference type="Proteomes" id="UP000051160">
    <property type="component" value="Unassembled WGS sequence"/>
</dbReference>
<dbReference type="STRING" id="1423776.FD04_GL000880"/>
<name>A0A0R1LWB2_9LACO</name>
<gene>
    <name evidence="1" type="ORF">FD04_GL000880</name>
</gene>
<comment type="caution">
    <text evidence="1">The sequence shown here is derived from an EMBL/GenBank/DDBJ whole genome shotgun (WGS) entry which is preliminary data.</text>
</comment>
<evidence type="ECO:0000313" key="1">
    <source>
        <dbReference type="EMBL" id="KRK97907.1"/>
    </source>
</evidence>
<protein>
    <recommendedName>
        <fullName evidence="3">PepSY domain-containing protein</fullName>
    </recommendedName>
</protein>
<dbReference type="RefSeq" id="WP_054699948.1">
    <property type="nucleotide sequence ID" value="NZ_AZEE01000028.1"/>
</dbReference>